<keyword evidence="8" id="KW-1185">Reference proteome</keyword>
<evidence type="ECO:0000256" key="1">
    <source>
        <dbReference type="ARBA" id="ARBA00004821"/>
    </source>
</evidence>
<evidence type="ECO:0000313" key="8">
    <source>
        <dbReference type="Proteomes" id="UP000307173"/>
    </source>
</evidence>
<evidence type="ECO:0000313" key="7">
    <source>
        <dbReference type="EMBL" id="TID29173.1"/>
    </source>
</evidence>
<gene>
    <name evidence="7" type="ORF">CANINC_002130</name>
</gene>
<evidence type="ECO:0000256" key="2">
    <source>
        <dbReference type="ARBA" id="ARBA00007907"/>
    </source>
</evidence>
<dbReference type="PROSITE" id="PS51733">
    <property type="entry name" value="BPL_LPL_CATALYTIC"/>
    <property type="match status" value="1"/>
</dbReference>
<evidence type="ECO:0000256" key="4">
    <source>
        <dbReference type="ARBA" id="ARBA00022679"/>
    </source>
</evidence>
<evidence type="ECO:0000259" key="6">
    <source>
        <dbReference type="PROSITE" id="PS51733"/>
    </source>
</evidence>
<organism evidence="7 8">
    <name type="scientific">Pichia inconspicua</name>
    <dbReference type="NCBI Taxonomy" id="52247"/>
    <lineage>
        <taxon>Eukaryota</taxon>
        <taxon>Fungi</taxon>
        <taxon>Dikarya</taxon>
        <taxon>Ascomycota</taxon>
        <taxon>Saccharomycotina</taxon>
        <taxon>Pichiomycetes</taxon>
        <taxon>Pichiales</taxon>
        <taxon>Pichiaceae</taxon>
        <taxon>Pichia</taxon>
    </lineage>
</organism>
<comment type="caution">
    <text evidence="7">The sequence shown here is derived from an EMBL/GenBank/DDBJ whole genome shotgun (WGS) entry which is preliminary data.</text>
</comment>
<proteinExistence type="inferred from homology"/>
<reference evidence="7 8" key="1">
    <citation type="journal article" date="2019" name="Front. Genet.">
        <title>Whole-Genome Sequencing of the Opportunistic Yeast Pathogen Candida inconspicua Uncovers Its Hybrid Origin.</title>
        <authorList>
            <person name="Mixao V."/>
            <person name="Hansen A.P."/>
            <person name="Saus E."/>
            <person name="Boekhout T."/>
            <person name="Lass-Florl C."/>
            <person name="Gabaldon T."/>
        </authorList>
    </citation>
    <scope>NUCLEOTIDE SEQUENCE [LARGE SCALE GENOMIC DNA]</scope>
    <source>
        <strain evidence="7 8">CBS 180</strain>
    </source>
</reference>
<dbReference type="SUPFAM" id="SSF55681">
    <property type="entry name" value="Class II aaRS and biotin synthetases"/>
    <property type="match status" value="1"/>
</dbReference>
<dbReference type="EC" id="2.3.1.181" evidence="3"/>
<accession>A0A4T0X3A3</accession>
<evidence type="ECO:0000256" key="3">
    <source>
        <dbReference type="ARBA" id="ARBA00012334"/>
    </source>
</evidence>
<dbReference type="PANTHER" id="PTHR10993">
    <property type="entry name" value="OCTANOYLTRANSFERASE"/>
    <property type="match status" value="1"/>
</dbReference>
<sequence length="302" mass="34295">MNSVNITRFSRFVRYNSTCGARFPPNPQHIDQATHVEHIHFRNLTKYQDASAVQNAIVNEHLNFKIKQKNSRIIYHLRPTILTFEMDSVYTGGKREKDTKKATRLLLDGAGRTMNGVPYVQTDRGGQVTYHGPGQLVAYFIWDLRLWKNLTSRCFVNFIEQCSKLAIEKTGVPNVCTTKDTGVWVKSNNQLQKISSIGLNLKRNVTSHGLSINLKPELNYLNHTGFALCGLEGYKQTSIVNEVGDNDLTVEELGDTLCEVVRQRMNGYMMNGLQGDQIELFVNKTVYDHTSDFDISILECKV</sequence>
<dbReference type="GO" id="GO:0009249">
    <property type="term" value="P:protein lipoylation"/>
    <property type="evidence" value="ECO:0007669"/>
    <property type="project" value="InterPro"/>
</dbReference>
<dbReference type="InterPro" id="IPR045864">
    <property type="entry name" value="aa-tRNA-synth_II/BPL/LPL"/>
</dbReference>
<keyword evidence="4" id="KW-0808">Transferase</keyword>
<dbReference type="GO" id="GO:0033819">
    <property type="term" value="F:lipoyl(octanoyl) transferase activity"/>
    <property type="evidence" value="ECO:0007669"/>
    <property type="project" value="UniProtKB-EC"/>
</dbReference>
<dbReference type="OrthoDB" id="19908at2759"/>
<dbReference type="Gene3D" id="3.30.930.10">
    <property type="entry name" value="Bira Bifunctional Protein, Domain 2"/>
    <property type="match status" value="1"/>
</dbReference>
<dbReference type="Pfam" id="PF21948">
    <property type="entry name" value="LplA-B_cat"/>
    <property type="match status" value="1"/>
</dbReference>
<dbReference type="InterPro" id="IPR020605">
    <property type="entry name" value="Octanoyltransferase_CS"/>
</dbReference>
<dbReference type="NCBIfam" id="TIGR00214">
    <property type="entry name" value="lipB"/>
    <property type="match status" value="1"/>
</dbReference>
<protein>
    <recommendedName>
        <fullName evidence="3">lipoyl(octanoyl) transferase</fullName>
        <ecNumber evidence="3">2.3.1.181</ecNumber>
    </recommendedName>
</protein>
<evidence type="ECO:0000256" key="5">
    <source>
        <dbReference type="ARBA" id="ARBA00023315"/>
    </source>
</evidence>
<name>A0A4T0X3A3_9ASCO</name>
<comment type="similarity">
    <text evidence="2">Belongs to the LipB family.</text>
</comment>
<dbReference type="Proteomes" id="UP000307173">
    <property type="component" value="Unassembled WGS sequence"/>
</dbReference>
<dbReference type="STRING" id="52247.A0A4T0X3A3"/>
<dbReference type="PANTHER" id="PTHR10993:SF7">
    <property type="entry name" value="LIPOYLTRANSFERASE 2, MITOCHONDRIAL-RELATED"/>
    <property type="match status" value="1"/>
</dbReference>
<dbReference type="InterPro" id="IPR000544">
    <property type="entry name" value="Octanoyltransferase"/>
</dbReference>
<dbReference type="InterPro" id="IPR004143">
    <property type="entry name" value="BPL_LPL_catalytic"/>
</dbReference>
<dbReference type="UniPathway" id="UPA00538">
    <property type="reaction ID" value="UER00592"/>
</dbReference>
<dbReference type="PROSITE" id="PS01313">
    <property type="entry name" value="LIPB"/>
    <property type="match status" value="1"/>
</dbReference>
<dbReference type="AlphaFoldDB" id="A0A4T0X3A3"/>
<dbReference type="EMBL" id="SELW01000331">
    <property type="protein sequence ID" value="TID29173.1"/>
    <property type="molecule type" value="Genomic_DNA"/>
</dbReference>
<keyword evidence="5" id="KW-0012">Acyltransferase</keyword>
<feature type="domain" description="BPL/LPL catalytic" evidence="6">
    <location>
        <begin position="75"/>
        <end position="269"/>
    </location>
</feature>
<comment type="pathway">
    <text evidence="1">Protein modification; protein lipoylation via endogenous pathway; protein N(6)-(lipoyl)lysine from octanoyl-[acyl-carrier-protein]: step 1/2.</text>
</comment>